<proteinExistence type="predicted"/>
<dbReference type="AlphaFoldDB" id="A0AAP3SLV0"/>
<dbReference type="EMBL" id="JAQNWR010000001">
    <property type="protein sequence ID" value="MDC2406267.1"/>
    <property type="molecule type" value="Genomic_DNA"/>
</dbReference>
<evidence type="ECO:0000313" key="2">
    <source>
        <dbReference type="Proteomes" id="UP001214017"/>
    </source>
</evidence>
<organism evidence="1 2">
    <name type="scientific">Bacteroides ovatus</name>
    <dbReference type="NCBI Taxonomy" id="28116"/>
    <lineage>
        <taxon>Bacteria</taxon>
        <taxon>Pseudomonadati</taxon>
        <taxon>Bacteroidota</taxon>
        <taxon>Bacteroidia</taxon>
        <taxon>Bacteroidales</taxon>
        <taxon>Bacteroidaceae</taxon>
        <taxon>Bacteroides</taxon>
    </lineage>
</organism>
<sequence>MMKQAFAATNKPVTIAASLCIHDAPLTYRLTDSLSYCRMEMMKHCNSSRSP</sequence>
<reference evidence="1" key="1">
    <citation type="submission" date="2022-10" db="EMBL/GenBank/DDBJ databases">
        <title>Human gut microbiome strain richness.</title>
        <authorList>
            <person name="Chen-Liaw A."/>
        </authorList>
    </citation>
    <scope>NUCLEOTIDE SEQUENCE</scope>
    <source>
        <strain evidence="1">F7_m1001271B151109d0_201107</strain>
    </source>
</reference>
<dbReference type="Proteomes" id="UP001214017">
    <property type="component" value="Unassembled WGS sequence"/>
</dbReference>
<accession>A0AAP3SLV0</accession>
<protein>
    <submittedName>
        <fullName evidence="1">Uncharacterized protein</fullName>
    </submittedName>
</protein>
<evidence type="ECO:0000313" key="1">
    <source>
        <dbReference type="EMBL" id="MDC2406267.1"/>
    </source>
</evidence>
<dbReference type="RefSeq" id="WP_171037390.1">
    <property type="nucleotide sequence ID" value="NZ_CAKJYX010000005.1"/>
</dbReference>
<comment type="caution">
    <text evidence="1">The sequence shown here is derived from an EMBL/GenBank/DDBJ whole genome shotgun (WGS) entry which is preliminary data.</text>
</comment>
<gene>
    <name evidence="1" type="ORF">PO240_00090</name>
</gene>
<name>A0AAP3SLV0_BACOV</name>